<evidence type="ECO:0000256" key="1">
    <source>
        <dbReference type="ARBA" id="ARBA00005187"/>
    </source>
</evidence>
<dbReference type="PANTHER" id="PTHR43284">
    <property type="entry name" value="ASPARAGINE SYNTHETASE (GLUTAMINE-HYDROLYZING)"/>
    <property type="match status" value="1"/>
</dbReference>
<organism evidence="7">
    <name type="scientific">Woronichinia naegeliana WA131</name>
    <dbReference type="NCBI Taxonomy" id="2824559"/>
    <lineage>
        <taxon>Bacteria</taxon>
        <taxon>Bacillati</taxon>
        <taxon>Cyanobacteriota</taxon>
        <taxon>Cyanophyceae</taxon>
        <taxon>Synechococcales</taxon>
        <taxon>Coelosphaeriaceae</taxon>
        <taxon>Woronichinia</taxon>
    </lineage>
</organism>
<protein>
    <recommendedName>
        <fullName evidence="2">asparagine synthase (glutamine-hydrolyzing)</fullName>
        <ecNumber evidence="2">6.3.5.4</ecNumber>
    </recommendedName>
</protein>
<dbReference type="PANTHER" id="PTHR43284:SF1">
    <property type="entry name" value="ASPARAGINE SYNTHETASE"/>
    <property type="match status" value="1"/>
</dbReference>
<dbReference type="InterPro" id="IPR029055">
    <property type="entry name" value="Ntn_hydrolases_N"/>
</dbReference>
<dbReference type="GO" id="GO:0006529">
    <property type="term" value="P:asparagine biosynthetic process"/>
    <property type="evidence" value="ECO:0007669"/>
    <property type="project" value="UniProtKB-KW"/>
</dbReference>
<feature type="domain" description="Asparagine synthetase" evidence="5">
    <location>
        <begin position="213"/>
        <end position="552"/>
    </location>
</feature>
<dbReference type="Gene3D" id="3.60.20.10">
    <property type="entry name" value="Glutamine Phosphoribosylpyrophosphate, subunit 1, domain 1"/>
    <property type="match status" value="1"/>
</dbReference>
<comment type="pathway">
    <text evidence="1">Amino-acid biosynthesis; L-asparagine biosynthesis; L-asparagine from L-aspartate (L-Gln route): step 1/1.</text>
</comment>
<comment type="catalytic activity">
    <reaction evidence="4">
        <text>L-aspartate + L-glutamine + ATP + H2O = L-asparagine + L-glutamate + AMP + diphosphate + H(+)</text>
        <dbReference type="Rhea" id="RHEA:12228"/>
        <dbReference type="ChEBI" id="CHEBI:15377"/>
        <dbReference type="ChEBI" id="CHEBI:15378"/>
        <dbReference type="ChEBI" id="CHEBI:29985"/>
        <dbReference type="ChEBI" id="CHEBI:29991"/>
        <dbReference type="ChEBI" id="CHEBI:30616"/>
        <dbReference type="ChEBI" id="CHEBI:33019"/>
        <dbReference type="ChEBI" id="CHEBI:58048"/>
        <dbReference type="ChEBI" id="CHEBI:58359"/>
        <dbReference type="ChEBI" id="CHEBI:456215"/>
        <dbReference type="EC" id="6.3.5.4"/>
    </reaction>
</comment>
<dbReference type="AlphaFoldDB" id="A0A977L113"/>
<dbReference type="InterPro" id="IPR051786">
    <property type="entry name" value="ASN_synthetase/amidase"/>
</dbReference>
<gene>
    <name evidence="7" type="ORF">KA717_13660</name>
</gene>
<feature type="domain" description="Glutamine amidotransferase type-2" evidence="6">
    <location>
        <begin position="58"/>
        <end position="124"/>
    </location>
</feature>
<keyword evidence="3" id="KW-0061">Asparagine biosynthesis</keyword>
<evidence type="ECO:0000256" key="2">
    <source>
        <dbReference type="ARBA" id="ARBA00012737"/>
    </source>
</evidence>
<dbReference type="Gene3D" id="3.40.50.620">
    <property type="entry name" value="HUPs"/>
    <property type="match status" value="1"/>
</dbReference>
<dbReference type="EMBL" id="CP073041">
    <property type="protein sequence ID" value="UXE63557.1"/>
    <property type="molecule type" value="Genomic_DNA"/>
</dbReference>
<dbReference type="SUPFAM" id="SSF56235">
    <property type="entry name" value="N-terminal nucleophile aminohydrolases (Ntn hydrolases)"/>
    <property type="match status" value="1"/>
</dbReference>
<dbReference type="KEGG" id="wna:KA717_13660"/>
<keyword evidence="3" id="KW-0028">Amino-acid biosynthesis</keyword>
<evidence type="ECO:0000256" key="3">
    <source>
        <dbReference type="ARBA" id="ARBA00022888"/>
    </source>
</evidence>
<dbReference type="InterPro" id="IPR017932">
    <property type="entry name" value="GATase_2_dom"/>
</dbReference>
<dbReference type="Pfam" id="PF00733">
    <property type="entry name" value="Asn_synthase"/>
    <property type="match status" value="1"/>
</dbReference>
<reference evidence="7" key="1">
    <citation type="submission" date="2021-04" db="EMBL/GenBank/DDBJ databases">
        <title>Genome sequence of Woronichinia naegeliana from Washington state freshwater lake bloom.</title>
        <authorList>
            <person name="Dreher T.W."/>
        </authorList>
    </citation>
    <scope>NUCLEOTIDE SEQUENCE</scope>
    <source>
        <strain evidence="7">WA131</strain>
    </source>
</reference>
<sequence>MYNGFHVISTEKNVDIFIHGKDKVLQDTNISFFKNNNIVICTIGRLYVEDNKISQINASKYIYIVYEKSGIDGLIKIQGDFAFALINQQSISITAMRDIIGGYPLYWYTNGEQIILTTNLSVILRKFGKQRVNNEYIADFLSLPHCGFAEVPTDKTIFENVNRILPNQIFRSHKKNIEIIKKPSPFSDFVMQDIPSKGALESGSYIYKLGEEVTEILTNSIKLRAFGITASHLSGGYDSTGISLLSRKILKTNILTISQVYPFFQGLKREIEFINSVFEEYQDIFSYCYLLADKFKDFSNLDSTPILEEPSPCITSWKIREVTLKLLQSNNINTLFMGIGGDELFNVMSTSYIESLLAEKKISFAWAEAKKFGLLKARTGLLIFLESLSLFLSSRSRLWHQLLLTPIPWLNKEFAETYSISLRCYRMLKVNYWSSDSNQQYRILNTFVGQAGHVLRWKFAQSGSTHVTFPFLDLNLIRYSMTIPDYFRVNRGQEKPILAAAFKDILPKKIINRRTRGSFLELVLRGINENYELIKTIILDSDSHNFISPSKMVQYLDNIYHGKTVSMDLIDKFCLTLAILIWYDRTSVMYSEALSQVDFLVFPNSLE</sequence>
<dbReference type="Pfam" id="PF13537">
    <property type="entry name" value="GATase_7"/>
    <property type="match status" value="1"/>
</dbReference>
<accession>A0A977L113</accession>
<dbReference type="InterPro" id="IPR014729">
    <property type="entry name" value="Rossmann-like_a/b/a_fold"/>
</dbReference>
<dbReference type="SUPFAM" id="SSF52402">
    <property type="entry name" value="Adenine nucleotide alpha hydrolases-like"/>
    <property type="match status" value="1"/>
</dbReference>
<name>A0A977L113_9CYAN</name>
<dbReference type="GO" id="GO:0004066">
    <property type="term" value="F:asparagine synthase (glutamine-hydrolyzing) activity"/>
    <property type="evidence" value="ECO:0007669"/>
    <property type="project" value="UniProtKB-EC"/>
</dbReference>
<evidence type="ECO:0000259" key="6">
    <source>
        <dbReference type="Pfam" id="PF13537"/>
    </source>
</evidence>
<proteinExistence type="predicted"/>
<evidence type="ECO:0000313" key="7">
    <source>
        <dbReference type="EMBL" id="UXE63557.1"/>
    </source>
</evidence>
<evidence type="ECO:0000256" key="4">
    <source>
        <dbReference type="ARBA" id="ARBA00048741"/>
    </source>
</evidence>
<dbReference type="InterPro" id="IPR001962">
    <property type="entry name" value="Asn_synthase"/>
</dbReference>
<dbReference type="Proteomes" id="UP001065613">
    <property type="component" value="Chromosome"/>
</dbReference>
<evidence type="ECO:0000259" key="5">
    <source>
        <dbReference type="Pfam" id="PF00733"/>
    </source>
</evidence>
<dbReference type="EC" id="6.3.5.4" evidence="2"/>